<dbReference type="InterPro" id="IPR009040">
    <property type="entry name" value="Ferritin-like_diiron"/>
</dbReference>
<dbReference type="InterPro" id="IPR052773">
    <property type="entry name" value="Anaerobic_Peroxidase-Rel"/>
</dbReference>
<keyword evidence="3" id="KW-1185">Reference proteome</keyword>
<dbReference type="InterPro" id="IPR012347">
    <property type="entry name" value="Ferritin-like"/>
</dbReference>
<dbReference type="EMBL" id="CP058559">
    <property type="protein sequence ID" value="QNO15272.1"/>
    <property type="molecule type" value="Genomic_DNA"/>
</dbReference>
<dbReference type="KEGG" id="acae:HYG86_11115"/>
<dbReference type="InterPro" id="IPR045236">
    <property type="entry name" value="RevRr_diiron-bd_dom"/>
</dbReference>
<dbReference type="PROSITE" id="PS50905">
    <property type="entry name" value="FERRITIN_LIKE"/>
    <property type="match status" value="1"/>
</dbReference>
<protein>
    <submittedName>
        <fullName evidence="2">Rubrerythrin family protein</fullName>
    </submittedName>
</protein>
<dbReference type="PANTHER" id="PTHR43339">
    <property type="entry name" value="RUBRERYTHRIN-RELATED"/>
    <property type="match status" value="1"/>
</dbReference>
<evidence type="ECO:0000313" key="2">
    <source>
        <dbReference type="EMBL" id="QNO15272.1"/>
    </source>
</evidence>
<evidence type="ECO:0000259" key="1">
    <source>
        <dbReference type="PROSITE" id="PS50905"/>
    </source>
</evidence>
<sequence>MELDLVIENKIGVTKGTGLEEDVKANIDGENFEIGWYLAVARQAQREGYPEIGEVLKTIAWEEAAHAARFIELNGDISTITKDNLETALRGEVKSNNMKRESALKAKQLENDPAHDVFDEAAKDEARHARALEGMLERYY</sequence>
<dbReference type="Proteomes" id="UP000516160">
    <property type="component" value="Chromosome"/>
</dbReference>
<dbReference type="Pfam" id="PF02915">
    <property type="entry name" value="Rubrerythrin"/>
    <property type="match status" value="1"/>
</dbReference>
<dbReference type="CDD" id="cd01046">
    <property type="entry name" value="Rubrerythrin_like"/>
    <property type="match status" value="1"/>
</dbReference>
<evidence type="ECO:0000313" key="3">
    <source>
        <dbReference type="Proteomes" id="UP000516160"/>
    </source>
</evidence>
<dbReference type="InterPro" id="IPR009078">
    <property type="entry name" value="Ferritin-like_SF"/>
</dbReference>
<dbReference type="Gene3D" id="1.20.1260.10">
    <property type="match status" value="1"/>
</dbReference>
<accession>A0A7G9W9B0</accession>
<organism evidence="2 3">
    <name type="scientific">Alkalicella caledoniensis</name>
    <dbReference type="NCBI Taxonomy" id="2731377"/>
    <lineage>
        <taxon>Bacteria</taxon>
        <taxon>Bacillati</taxon>
        <taxon>Bacillota</taxon>
        <taxon>Clostridia</taxon>
        <taxon>Eubacteriales</taxon>
        <taxon>Proteinivoracaceae</taxon>
        <taxon>Alkalicella</taxon>
    </lineage>
</organism>
<dbReference type="SUPFAM" id="SSF47240">
    <property type="entry name" value="Ferritin-like"/>
    <property type="match status" value="1"/>
</dbReference>
<dbReference type="PANTHER" id="PTHR43339:SF1">
    <property type="entry name" value="RUBRERYTHRIN"/>
    <property type="match status" value="1"/>
</dbReference>
<proteinExistence type="predicted"/>
<name>A0A7G9W9B0_ALKCA</name>
<dbReference type="GO" id="GO:0016491">
    <property type="term" value="F:oxidoreductase activity"/>
    <property type="evidence" value="ECO:0007669"/>
    <property type="project" value="InterPro"/>
</dbReference>
<dbReference type="AlphaFoldDB" id="A0A7G9W9B0"/>
<dbReference type="RefSeq" id="WP_213165636.1">
    <property type="nucleotide sequence ID" value="NZ_CP058559.1"/>
</dbReference>
<feature type="domain" description="Ferritin-like diiron" evidence="1">
    <location>
        <begin position="13"/>
        <end position="140"/>
    </location>
</feature>
<reference evidence="2 3" key="1">
    <citation type="submission" date="2020-07" db="EMBL/GenBank/DDBJ databases">
        <title>Alkalicella. sp. LB2 genome.</title>
        <authorList>
            <person name="Postec A."/>
            <person name="Quemeneur M."/>
        </authorList>
    </citation>
    <scope>NUCLEOTIDE SEQUENCE [LARGE SCALE GENOMIC DNA]</scope>
    <source>
        <strain evidence="2 3">LB2</strain>
    </source>
</reference>
<dbReference type="InterPro" id="IPR003251">
    <property type="entry name" value="Rr_diiron-bd_dom"/>
</dbReference>
<gene>
    <name evidence="2" type="ORF">HYG86_11115</name>
</gene>
<dbReference type="GO" id="GO:0005506">
    <property type="term" value="F:iron ion binding"/>
    <property type="evidence" value="ECO:0007669"/>
    <property type="project" value="InterPro"/>
</dbReference>